<dbReference type="EnsemblMetazoa" id="XM_038200630.1">
    <property type="protein sequence ID" value="XP_038056558.1"/>
    <property type="gene ID" value="LOC119728404"/>
</dbReference>
<dbReference type="Proteomes" id="UP000887568">
    <property type="component" value="Unplaced"/>
</dbReference>
<feature type="compositionally biased region" description="Polar residues" evidence="2">
    <location>
        <begin position="317"/>
        <end position="344"/>
    </location>
</feature>
<dbReference type="Gene3D" id="3.40.50.1010">
    <property type="entry name" value="5'-nuclease"/>
    <property type="match status" value="1"/>
</dbReference>
<reference evidence="3" key="1">
    <citation type="submission" date="2022-11" db="UniProtKB">
        <authorList>
            <consortium name="EnsemblMetazoa"/>
        </authorList>
    </citation>
    <scope>IDENTIFICATION</scope>
</reference>
<evidence type="ECO:0000313" key="4">
    <source>
        <dbReference type="Proteomes" id="UP000887568"/>
    </source>
</evidence>
<dbReference type="EnsemblMetazoa" id="XM_038200631.1">
    <property type="protein sequence ID" value="XP_038056559.1"/>
    <property type="gene ID" value="LOC119728404"/>
</dbReference>
<evidence type="ECO:0000313" key="3">
    <source>
        <dbReference type="EnsemblMetazoa" id="XP_038056556.1"/>
    </source>
</evidence>
<feature type="region of interest" description="Disordered" evidence="2">
    <location>
        <begin position="317"/>
        <end position="360"/>
    </location>
</feature>
<dbReference type="OrthoDB" id="25987at2759"/>
<dbReference type="PANTHER" id="PTHR15976:SF17">
    <property type="entry name" value="CONSTITUTIVE COACTIVATOR OF PEROXISOME PROLIFERATOR-ACTIVATED RECEPTOR GAMMA"/>
    <property type="match status" value="1"/>
</dbReference>
<dbReference type="SUPFAM" id="SSF88723">
    <property type="entry name" value="PIN domain-like"/>
    <property type="match status" value="1"/>
</dbReference>
<evidence type="ECO:0000256" key="2">
    <source>
        <dbReference type="SAM" id="MobiDB-lite"/>
    </source>
</evidence>
<proteinExistence type="inferred from homology"/>
<sequence length="684" mass="76848">MGVKGLQVFADTNCPGALVRVNIAKLAADFHRRFDRKPVLVVDGMGCLRIFYNPKTPWVYGGQWKEFLNRLKRFVDAFTSAGIELVFIFDGVVETSKVAEWVRRRNDEMKTVAKIYRSIKEDGRHPQTNLLHLPPSMSFYSQQALKMCGATVYCSFIEADRAIFHYYKKYQCFGVLGQDSDFLVFDIHNYFSLNSLYFERGLGIKRYDKERLCRQLRLQPFHLPLLACLMGNDVIAHAKLGSFHQSITGTTPNKMADLLPAVARFLSDLQIQILTPEVVEDLEQRVFGRAQHMWGLMDKVVRQYIMTEPEPHKVVDVTSTGRQQHQKQGLPQTSLQSKSGSNVASEDRPTSQDGSASSQQVFQAIRRAHLNAEIPARIDNLFSHHLYQRGPAIEDCTDSTMPSAGPLFEPIRKKLYGLLLGGGLQEDVSVPQASAPATSSSFPDTIDKNPASSSPVTSRLVVGVNAVREWVAQPGRTLAVEPEITEAEPLDMPGGTPRLEALWLGPQAEVRSLKFETFLACMHCDLDPAQLQRIPAHFRLLCVVLQYFEKHTAPRFLRETDVDAFLAQAVCLTTHYMASVMKLRVDRVDPRGVHLASLFMRGVSLVCSVNAACGRPLDMADLMPWRFFDGELFHAKYLMSQDGASVEQLCDRNVAAVEDFRLLKTCIYSRTPATGYQQHAHSDS</sequence>
<evidence type="ECO:0008006" key="5">
    <source>
        <dbReference type="Google" id="ProtNLM"/>
    </source>
</evidence>
<feature type="compositionally biased region" description="Polar residues" evidence="2">
    <location>
        <begin position="431"/>
        <end position="443"/>
    </location>
</feature>
<comment type="similarity">
    <text evidence="1">Belongs to the constitutive coactivator of PPAR-gamma family.</text>
</comment>
<dbReference type="OMA" id="MPWEVFD"/>
<keyword evidence="4" id="KW-1185">Reference proteome</keyword>
<accession>A0A913ZZR1</accession>
<organism evidence="3 4">
    <name type="scientific">Patiria miniata</name>
    <name type="common">Bat star</name>
    <name type="synonym">Asterina miniata</name>
    <dbReference type="NCBI Taxonomy" id="46514"/>
    <lineage>
        <taxon>Eukaryota</taxon>
        <taxon>Metazoa</taxon>
        <taxon>Echinodermata</taxon>
        <taxon>Eleutherozoa</taxon>
        <taxon>Asterozoa</taxon>
        <taxon>Asteroidea</taxon>
        <taxon>Valvatacea</taxon>
        <taxon>Valvatida</taxon>
        <taxon>Asterinidae</taxon>
        <taxon>Patiria</taxon>
    </lineage>
</organism>
<dbReference type="EnsemblMetazoa" id="XM_038200629.1">
    <property type="protein sequence ID" value="XP_038056557.1"/>
    <property type="gene ID" value="LOC119728404"/>
</dbReference>
<dbReference type="RefSeq" id="XP_038056558.1">
    <property type="nucleotide sequence ID" value="XM_038200630.1"/>
</dbReference>
<feature type="region of interest" description="Disordered" evidence="2">
    <location>
        <begin position="430"/>
        <end position="453"/>
    </location>
</feature>
<dbReference type="RefSeq" id="XP_038056559.1">
    <property type="nucleotide sequence ID" value="XM_038200631.1"/>
</dbReference>
<dbReference type="EnsemblMetazoa" id="XM_038200628.1">
    <property type="protein sequence ID" value="XP_038056556.1"/>
    <property type="gene ID" value="LOC119728404"/>
</dbReference>
<dbReference type="InterPro" id="IPR029060">
    <property type="entry name" value="PIN-like_dom_sf"/>
</dbReference>
<dbReference type="GeneID" id="119728404"/>
<dbReference type="AlphaFoldDB" id="A0A913ZZR1"/>
<dbReference type="GO" id="GO:0005634">
    <property type="term" value="C:nucleus"/>
    <property type="evidence" value="ECO:0007669"/>
    <property type="project" value="TreeGrafter"/>
</dbReference>
<dbReference type="PANTHER" id="PTHR15976">
    <property type="entry name" value="CONSTITUTIVE COACTIVATOR OF PEROXISOME PROLIFERATOR-ACTIVATED RECEPTOR GAMMA"/>
    <property type="match status" value="1"/>
</dbReference>
<dbReference type="RefSeq" id="XP_038056556.1">
    <property type="nucleotide sequence ID" value="XM_038200628.1"/>
</dbReference>
<name>A0A913ZZR1_PATMI</name>
<evidence type="ECO:0000256" key="1">
    <source>
        <dbReference type="ARBA" id="ARBA00009495"/>
    </source>
</evidence>
<dbReference type="RefSeq" id="XP_038056557.1">
    <property type="nucleotide sequence ID" value="XM_038200629.1"/>
</dbReference>
<dbReference type="InterPro" id="IPR026784">
    <property type="entry name" value="Coact_PPARg"/>
</dbReference>
<protein>
    <recommendedName>
        <fullName evidence="5">Constitutive coactivator of peroxisome proliferator-activated receptor gamma</fullName>
    </recommendedName>
</protein>
<feature type="compositionally biased region" description="Polar residues" evidence="2">
    <location>
        <begin position="351"/>
        <end position="360"/>
    </location>
</feature>